<evidence type="ECO:0000313" key="16">
    <source>
        <dbReference type="Proteomes" id="UP000567179"/>
    </source>
</evidence>
<feature type="transmembrane region" description="Helical" evidence="14">
    <location>
        <begin position="12"/>
        <end position="33"/>
    </location>
</feature>
<dbReference type="GO" id="GO:0020037">
    <property type="term" value="F:heme binding"/>
    <property type="evidence" value="ECO:0007669"/>
    <property type="project" value="InterPro"/>
</dbReference>
<evidence type="ECO:0000256" key="8">
    <source>
        <dbReference type="ARBA" id="ARBA00022989"/>
    </source>
</evidence>
<evidence type="ECO:0000256" key="14">
    <source>
        <dbReference type="SAM" id="Phobius"/>
    </source>
</evidence>
<evidence type="ECO:0000256" key="9">
    <source>
        <dbReference type="ARBA" id="ARBA00023002"/>
    </source>
</evidence>
<dbReference type="OrthoDB" id="1470350at2759"/>
<dbReference type="Pfam" id="PF00067">
    <property type="entry name" value="p450"/>
    <property type="match status" value="2"/>
</dbReference>
<keyword evidence="16" id="KW-1185">Reference proteome</keyword>
<evidence type="ECO:0000256" key="12">
    <source>
        <dbReference type="ARBA" id="ARBA00023136"/>
    </source>
</evidence>
<dbReference type="GO" id="GO:0016020">
    <property type="term" value="C:membrane"/>
    <property type="evidence" value="ECO:0007669"/>
    <property type="project" value="UniProtKB-SubCell"/>
</dbReference>
<accession>A0A8H5AY68</accession>
<name>A0A8H5AY68_9AGAR</name>
<dbReference type="PRINTS" id="PR00465">
    <property type="entry name" value="EP450IV"/>
</dbReference>
<reference evidence="15 16" key="1">
    <citation type="journal article" date="2020" name="ISME J.">
        <title>Uncovering the hidden diversity of litter-decomposition mechanisms in mushroom-forming fungi.</title>
        <authorList>
            <person name="Floudas D."/>
            <person name="Bentzer J."/>
            <person name="Ahren D."/>
            <person name="Johansson T."/>
            <person name="Persson P."/>
            <person name="Tunlid A."/>
        </authorList>
    </citation>
    <scope>NUCLEOTIDE SEQUENCE [LARGE SCALE GENOMIC DNA]</scope>
    <source>
        <strain evidence="15 16">CBS 101986</strain>
    </source>
</reference>
<comment type="caution">
    <text evidence="15">The sequence shown here is derived from an EMBL/GenBank/DDBJ whole genome shotgun (WGS) entry which is preliminary data.</text>
</comment>
<dbReference type="GO" id="GO:0004497">
    <property type="term" value="F:monooxygenase activity"/>
    <property type="evidence" value="ECO:0007669"/>
    <property type="project" value="UniProtKB-KW"/>
</dbReference>
<evidence type="ECO:0000256" key="7">
    <source>
        <dbReference type="ARBA" id="ARBA00022723"/>
    </source>
</evidence>
<keyword evidence="12 14" id="KW-0472">Membrane</keyword>
<dbReference type="PRINTS" id="PR00385">
    <property type="entry name" value="P450"/>
</dbReference>
<evidence type="ECO:0000313" key="15">
    <source>
        <dbReference type="EMBL" id="KAF5313131.1"/>
    </source>
</evidence>
<feature type="binding site" description="axial binding residue" evidence="13">
    <location>
        <position position="532"/>
    </location>
    <ligand>
        <name>heme</name>
        <dbReference type="ChEBI" id="CHEBI:30413"/>
    </ligand>
    <ligandPart>
        <name>Fe</name>
        <dbReference type="ChEBI" id="CHEBI:18248"/>
    </ligandPart>
</feature>
<dbReference type="Proteomes" id="UP000567179">
    <property type="component" value="Unassembled WGS sequence"/>
</dbReference>
<comment type="pathway">
    <text evidence="3">Secondary metabolite biosynthesis; terpenoid biosynthesis.</text>
</comment>
<evidence type="ECO:0000256" key="4">
    <source>
        <dbReference type="ARBA" id="ARBA00010617"/>
    </source>
</evidence>
<dbReference type="EMBL" id="JAACJJ010000056">
    <property type="protein sequence ID" value="KAF5313131.1"/>
    <property type="molecule type" value="Genomic_DNA"/>
</dbReference>
<gene>
    <name evidence="15" type="ORF">D9619_003761</name>
</gene>
<comment type="similarity">
    <text evidence="4">Belongs to the cytochrome P450 family.</text>
</comment>
<dbReference type="Gene3D" id="1.10.630.10">
    <property type="entry name" value="Cytochrome P450"/>
    <property type="match status" value="1"/>
</dbReference>
<protein>
    <recommendedName>
        <fullName evidence="17">Cytochrome P450</fullName>
    </recommendedName>
</protein>
<dbReference type="InterPro" id="IPR001128">
    <property type="entry name" value="Cyt_P450"/>
</dbReference>
<dbReference type="AlphaFoldDB" id="A0A8H5AY68"/>
<keyword evidence="8 14" id="KW-1133">Transmembrane helix</keyword>
<comment type="subcellular location">
    <subcellularLocation>
        <location evidence="2">Membrane</location>
    </subcellularLocation>
</comment>
<evidence type="ECO:0000256" key="5">
    <source>
        <dbReference type="ARBA" id="ARBA00022617"/>
    </source>
</evidence>
<evidence type="ECO:0000256" key="13">
    <source>
        <dbReference type="PIRSR" id="PIRSR602403-1"/>
    </source>
</evidence>
<evidence type="ECO:0000256" key="11">
    <source>
        <dbReference type="ARBA" id="ARBA00023033"/>
    </source>
</evidence>
<dbReference type="CDD" id="cd11069">
    <property type="entry name" value="CYP_FUM15-like"/>
    <property type="match status" value="1"/>
</dbReference>
<evidence type="ECO:0008006" key="17">
    <source>
        <dbReference type="Google" id="ProtNLM"/>
    </source>
</evidence>
<sequence>MKSQTRFWGSPFIPPISMTLTSVAAVFVALYAISRLFSRLVAPRSQIRDLPGPPPQSWATGNLRQLFNAKGLRFHQSLTDVYGGIVKIYGFFGDEQLYIADPQALQHIILREPDAFEETAIFTEQAALFLSETDAYNFFRTNKVIFGPGLVATTGEQHARQRRLVTPIFGVPHLRQLVPVFYRAAERLADVLHSQASIEGQSATMDMSEWMSRVALESVGQTVLGYSFDPLDSPHNNPYTAAIKELIPTLFSLAIVRELAPFLAKIGPPSFRRKLVEWTPHNAVQRVKNMADVMHKTAQDILERKREEMARDDTDDQGARGKAKDIISILLRANEQAKAQNAEQLSDLELTGQMTVLIFGAQDTTASCLSRVLYQLAQPQHRGFQDKIRREIQMAKLDVHSEDGVRLDYDALGKLPILDAVLKETLRLFPPVPFVRRSVKKETLIPYVSQCSALNSDVGGTQEMDMGVKTVRVPAGTILFMSIMGANRLESVWGTDAKEWNPERWLEAMPSAVKLPGVFQNMMSFLGGGRSCVGYKFALLEMKIILAVLISRFAFSTTQDEIVWNLSQIISPSIREKMGSGLQVERKGMPLIVESL</sequence>
<organism evidence="15 16">
    <name type="scientific">Psilocybe cf. subviscida</name>
    <dbReference type="NCBI Taxonomy" id="2480587"/>
    <lineage>
        <taxon>Eukaryota</taxon>
        <taxon>Fungi</taxon>
        <taxon>Dikarya</taxon>
        <taxon>Basidiomycota</taxon>
        <taxon>Agaricomycotina</taxon>
        <taxon>Agaricomycetes</taxon>
        <taxon>Agaricomycetidae</taxon>
        <taxon>Agaricales</taxon>
        <taxon>Agaricineae</taxon>
        <taxon>Strophariaceae</taxon>
        <taxon>Psilocybe</taxon>
    </lineage>
</organism>
<dbReference type="InterPro" id="IPR036396">
    <property type="entry name" value="Cyt_P450_sf"/>
</dbReference>
<keyword evidence="11" id="KW-0503">Monooxygenase</keyword>
<comment type="cofactor">
    <cofactor evidence="1 13">
        <name>heme</name>
        <dbReference type="ChEBI" id="CHEBI:30413"/>
    </cofactor>
</comment>
<dbReference type="InterPro" id="IPR002403">
    <property type="entry name" value="Cyt_P450_E_grp-IV"/>
</dbReference>
<proteinExistence type="inferred from homology"/>
<keyword evidence="10 13" id="KW-0408">Iron</keyword>
<dbReference type="SUPFAM" id="SSF48264">
    <property type="entry name" value="Cytochrome P450"/>
    <property type="match status" value="1"/>
</dbReference>
<evidence type="ECO:0000256" key="10">
    <source>
        <dbReference type="ARBA" id="ARBA00023004"/>
    </source>
</evidence>
<keyword evidence="7 13" id="KW-0479">Metal-binding</keyword>
<keyword evidence="9" id="KW-0560">Oxidoreductase</keyword>
<evidence type="ECO:0000256" key="2">
    <source>
        <dbReference type="ARBA" id="ARBA00004370"/>
    </source>
</evidence>
<dbReference type="PANTHER" id="PTHR24305:SF166">
    <property type="entry name" value="CYTOCHROME P450 12A4, MITOCHONDRIAL-RELATED"/>
    <property type="match status" value="1"/>
</dbReference>
<dbReference type="GO" id="GO:0016705">
    <property type="term" value="F:oxidoreductase activity, acting on paired donors, with incorporation or reduction of molecular oxygen"/>
    <property type="evidence" value="ECO:0007669"/>
    <property type="project" value="InterPro"/>
</dbReference>
<evidence type="ECO:0000256" key="3">
    <source>
        <dbReference type="ARBA" id="ARBA00004721"/>
    </source>
</evidence>
<dbReference type="GO" id="GO:0005506">
    <property type="term" value="F:iron ion binding"/>
    <property type="evidence" value="ECO:0007669"/>
    <property type="project" value="InterPro"/>
</dbReference>
<evidence type="ECO:0000256" key="6">
    <source>
        <dbReference type="ARBA" id="ARBA00022692"/>
    </source>
</evidence>
<dbReference type="PANTHER" id="PTHR24305">
    <property type="entry name" value="CYTOCHROME P450"/>
    <property type="match status" value="1"/>
</dbReference>
<dbReference type="InterPro" id="IPR050121">
    <property type="entry name" value="Cytochrome_P450_monoxygenase"/>
</dbReference>
<evidence type="ECO:0000256" key="1">
    <source>
        <dbReference type="ARBA" id="ARBA00001971"/>
    </source>
</evidence>
<keyword evidence="5 13" id="KW-0349">Heme</keyword>
<keyword evidence="6 14" id="KW-0812">Transmembrane</keyword>